<evidence type="ECO:0000313" key="4">
    <source>
        <dbReference type="EMBL" id="KJC64625.1"/>
    </source>
</evidence>
<keyword evidence="6" id="KW-1185">Reference proteome</keyword>
<dbReference type="GO" id="GO:0016075">
    <property type="term" value="P:rRNA catabolic process"/>
    <property type="evidence" value="ECO:0007669"/>
    <property type="project" value="TreeGrafter"/>
</dbReference>
<dbReference type="EMBL" id="FUYG01000005">
    <property type="protein sequence ID" value="SKA95967.1"/>
    <property type="molecule type" value="Genomic_DNA"/>
</dbReference>
<reference evidence="7" key="4">
    <citation type="submission" date="2017-02" db="EMBL/GenBank/DDBJ databases">
        <authorList>
            <person name="Varghese N."/>
            <person name="Submissions S."/>
        </authorList>
    </citation>
    <scope>NUCLEOTIDE SEQUENCE [LARGE SCALE GENOMIC DNA]</scope>
    <source>
        <strain evidence="7">VKM Ac-2052</strain>
    </source>
</reference>
<dbReference type="Gene3D" id="2.30.30.110">
    <property type="match status" value="1"/>
</dbReference>
<comment type="function">
    <text evidence="3">Toxic component of a type II toxin-antitoxin (TA) system.</text>
</comment>
<dbReference type="PANTHER" id="PTHR33988:SF2">
    <property type="entry name" value="ENDORIBONUCLEASE MAZF"/>
    <property type="match status" value="1"/>
</dbReference>
<reference evidence="4 6" key="1">
    <citation type="journal article" date="2001" name="Int. J. Syst. Evol. Microbiol.">
        <title>Agreia bicolorata gen. nov., sp. nov., to accommodate actinobacteria isolated from narrow reed grass infected by the nematode Heteroanguina graminophila.</title>
        <authorList>
            <person name="Evtushenko L.I."/>
            <person name="Dorofeeva L.V."/>
            <person name="Dobrovolskaya T.G."/>
            <person name="Streshinskaya G.M."/>
            <person name="Subbotin S.A."/>
            <person name="Tiedje J.M."/>
        </authorList>
    </citation>
    <scope>NUCLEOTIDE SEQUENCE [LARGE SCALE GENOMIC DNA]</scope>
    <source>
        <strain evidence="4 6">VKM Ac-1804</strain>
    </source>
</reference>
<keyword evidence="3" id="KW-0540">Nuclease</keyword>
<dbReference type="Pfam" id="PF02452">
    <property type="entry name" value="PemK_toxin"/>
    <property type="match status" value="1"/>
</dbReference>
<keyword evidence="2" id="KW-1277">Toxin-antitoxin system</keyword>
<comment type="similarity">
    <text evidence="1 3">Belongs to the PemK/MazF family.</text>
</comment>
<proteinExistence type="inferred from homology"/>
<gene>
    <name evidence="5" type="ORF">SAMN06295879_2137</name>
    <name evidence="4" type="ORF">TZ00_09795</name>
</gene>
<keyword evidence="3" id="KW-0378">Hydrolase</keyword>
<keyword evidence="3" id="KW-0255">Endonuclease</keyword>
<dbReference type="PANTHER" id="PTHR33988">
    <property type="entry name" value="ENDORIBONUCLEASE MAZF-RELATED"/>
    <property type="match status" value="1"/>
</dbReference>
<evidence type="ECO:0000256" key="3">
    <source>
        <dbReference type="PIRNR" id="PIRNR033490"/>
    </source>
</evidence>
<dbReference type="Proteomes" id="UP000032503">
    <property type="component" value="Unassembled WGS sequence"/>
</dbReference>
<dbReference type="GO" id="GO:0004521">
    <property type="term" value="F:RNA endonuclease activity"/>
    <property type="evidence" value="ECO:0007669"/>
    <property type="project" value="TreeGrafter"/>
</dbReference>
<evidence type="ECO:0000313" key="5">
    <source>
        <dbReference type="EMBL" id="SKA95967.1"/>
    </source>
</evidence>
<dbReference type="InterPro" id="IPR011067">
    <property type="entry name" value="Plasmid_toxin/cell-grow_inhib"/>
</dbReference>
<keyword evidence="4" id="KW-0251">Elongation factor</keyword>
<reference evidence="4" key="2">
    <citation type="submission" date="2015-02" db="EMBL/GenBank/DDBJ databases">
        <authorList>
            <person name="Vasilyev I.Y."/>
            <person name="Siniagina M.N."/>
            <person name="Malanin S.Y."/>
            <person name="Boulygina E.A."/>
            <person name="Grygoryeva T.V."/>
            <person name="Yarullina D.R."/>
            <person name="Ilinskaya O.N."/>
        </authorList>
    </citation>
    <scope>NUCLEOTIDE SEQUENCE</scope>
    <source>
        <strain evidence="4">VKM Ac-1804</strain>
    </source>
</reference>
<evidence type="ECO:0000313" key="7">
    <source>
        <dbReference type="Proteomes" id="UP000189735"/>
    </source>
</evidence>
<evidence type="ECO:0000256" key="1">
    <source>
        <dbReference type="ARBA" id="ARBA00007521"/>
    </source>
</evidence>
<dbReference type="Proteomes" id="UP000189735">
    <property type="component" value="Unassembled WGS sequence"/>
</dbReference>
<organism evidence="5 7">
    <name type="scientific">Agreia bicolorata</name>
    <dbReference type="NCBI Taxonomy" id="110935"/>
    <lineage>
        <taxon>Bacteria</taxon>
        <taxon>Bacillati</taxon>
        <taxon>Actinomycetota</taxon>
        <taxon>Actinomycetes</taxon>
        <taxon>Micrococcales</taxon>
        <taxon>Microbacteriaceae</taxon>
        <taxon>Agreia</taxon>
    </lineage>
</organism>
<protein>
    <recommendedName>
        <fullName evidence="3">mRNA interferase</fullName>
        <ecNumber evidence="3">3.1.-.-</ecNumber>
    </recommendedName>
</protein>
<dbReference type="GO" id="GO:0016787">
    <property type="term" value="F:hydrolase activity"/>
    <property type="evidence" value="ECO:0007669"/>
    <property type="project" value="UniProtKB-KW"/>
</dbReference>
<dbReference type="GO" id="GO:0003677">
    <property type="term" value="F:DNA binding"/>
    <property type="evidence" value="ECO:0007669"/>
    <property type="project" value="InterPro"/>
</dbReference>
<name>A0A1T4Y2A7_9MICO</name>
<dbReference type="InterPro" id="IPR003477">
    <property type="entry name" value="PemK-like"/>
</dbReference>
<dbReference type="AlphaFoldDB" id="A0A1T4Y2A7"/>
<accession>A0A1T4Y2A7</accession>
<dbReference type="GO" id="GO:0003746">
    <property type="term" value="F:translation elongation factor activity"/>
    <property type="evidence" value="ECO:0007669"/>
    <property type="project" value="UniProtKB-KW"/>
</dbReference>
<sequence>MVIAHGDVVWVDFGMPRGSEPAKIRPSVVMQEDWLLASKISTVLVVPLTSNTTLEGFPGNVLVPVEASGLEKDSVAVVSQLGPVSREFIDPYPVGHLPAYVLAKVSAGIRLVTGV</sequence>
<dbReference type="PIRSF" id="PIRSF033490">
    <property type="entry name" value="MazF"/>
    <property type="match status" value="1"/>
</dbReference>
<evidence type="ECO:0000313" key="6">
    <source>
        <dbReference type="Proteomes" id="UP000032503"/>
    </source>
</evidence>
<dbReference type="SUPFAM" id="SSF50118">
    <property type="entry name" value="Cell growth inhibitor/plasmid maintenance toxic component"/>
    <property type="match status" value="1"/>
</dbReference>
<dbReference type="RefSeq" id="WP_044441187.1">
    <property type="nucleotide sequence ID" value="NZ_FUYG01000005.1"/>
</dbReference>
<dbReference type="EC" id="3.1.-.-" evidence="3"/>
<dbReference type="GO" id="GO:0006402">
    <property type="term" value="P:mRNA catabolic process"/>
    <property type="evidence" value="ECO:0007669"/>
    <property type="project" value="TreeGrafter"/>
</dbReference>
<keyword evidence="4" id="KW-0648">Protein biosynthesis</keyword>
<reference evidence="5" key="3">
    <citation type="submission" date="2017-02" db="EMBL/GenBank/DDBJ databases">
        <authorList>
            <person name="Peterson S.W."/>
        </authorList>
    </citation>
    <scope>NUCLEOTIDE SEQUENCE [LARGE SCALE GENOMIC DNA]</scope>
    <source>
        <strain evidence="5">VKM Ac-2052</strain>
    </source>
</reference>
<dbReference type="EMBL" id="JYFC01000003">
    <property type="protein sequence ID" value="KJC64625.1"/>
    <property type="molecule type" value="Genomic_DNA"/>
</dbReference>
<evidence type="ECO:0000256" key="2">
    <source>
        <dbReference type="ARBA" id="ARBA00022649"/>
    </source>
</evidence>